<dbReference type="AlphaFoldDB" id="A0A2G5D3B8"/>
<accession>A0A2G5D3B8</accession>
<organism evidence="1 2">
    <name type="scientific">Aquilegia coerulea</name>
    <name type="common">Rocky mountain columbine</name>
    <dbReference type="NCBI Taxonomy" id="218851"/>
    <lineage>
        <taxon>Eukaryota</taxon>
        <taxon>Viridiplantae</taxon>
        <taxon>Streptophyta</taxon>
        <taxon>Embryophyta</taxon>
        <taxon>Tracheophyta</taxon>
        <taxon>Spermatophyta</taxon>
        <taxon>Magnoliopsida</taxon>
        <taxon>Ranunculales</taxon>
        <taxon>Ranunculaceae</taxon>
        <taxon>Thalictroideae</taxon>
        <taxon>Aquilegia</taxon>
    </lineage>
</organism>
<proteinExistence type="predicted"/>
<reference evidence="1 2" key="1">
    <citation type="submission" date="2017-09" db="EMBL/GenBank/DDBJ databases">
        <title>WGS assembly of Aquilegia coerulea Goldsmith.</title>
        <authorList>
            <person name="Hodges S."/>
            <person name="Kramer E."/>
            <person name="Nordborg M."/>
            <person name="Tomkins J."/>
            <person name="Borevitz J."/>
            <person name="Derieg N."/>
            <person name="Yan J."/>
            <person name="Mihaltcheva S."/>
            <person name="Hayes R.D."/>
            <person name="Rokhsar D."/>
        </authorList>
    </citation>
    <scope>NUCLEOTIDE SEQUENCE [LARGE SCALE GENOMIC DNA]</scope>
    <source>
        <strain evidence="2">cv. Goldsmith</strain>
    </source>
</reference>
<dbReference type="Proteomes" id="UP000230069">
    <property type="component" value="Unassembled WGS sequence"/>
</dbReference>
<evidence type="ECO:0000313" key="1">
    <source>
        <dbReference type="EMBL" id="PIA38014.1"/>
    </source>
</evidence>
<dbReference type="EMBL" id="KZ305046">
    <property type="protein sequence ID" value="PIA38014.1"/>
    <property type="molecule type" value="Genomic_DNA"/>
</dbReference>
<evidence type="ECO:0000313" key="2">
    <source>
        <dbReference type="Proteomes" id="UP000230069"/>
    </source>
</evidence>
<gene>
    <name evidence="1" type="ORF">AQUCO_02900096v1</name>
</gene>
<dbReference type="InParanoid" id="A0A2G5D3B8"/>
<protein>
    <submittedName>
        <fullName evidence="1">Uncharacterized protein</fullName>
    </submittedName>
</protein>
<keyword evidence="2" id="KW-1185">Reference proteome</keyword>
<name>A0A2G5D3B8_AQUCA</name>
<sequence>MGWSTFKKVARDKCFITYLMSGNDQLFYDLLRFVSHNFSCMDCSFQISEIKVDMYHLVNLTQYEFHFFPF</sequence>